<reference evidence="1 2" key="1">
    <citation type="journal article" date="2024" name="ISME J.">
        <title>Tailless and filamentous prophages are predominant in marine Vibrio.</title>
        <authorList>
            <person name="Steensen K."/>
            <person name="Seneca J."/>
            <person name="Bartlau N."/>
            <person name="Yu X.A."/>
            <person name="Hussain F.A."/>
            <person name="Polz M.F."/>
        </authorList>
    </citation>
    <scope>NUCLEOTIDE SEQUENCE [LARGE SCALE GENOMIC DNA]</scope>
    <source>
        <strain evidence="1 2">10N.239.312.F12</strain>
    </source>
</reference>
<accession>A0ABV4MRN1</accession>
<dbReference type="EMBL" id="JBFSSG010000001">
    <property type="protein sequence ID" value="MEZ8719771.1"/>
    <property type="molecule type" value="Genomic_DNA"/>
</dbReference>
<organism evidence="1 2">
    <name type="scientific">Vibrio pomeroyi</name>
    <dbReference type="NCBI Taxonomy" id="198832"/>
    <lineage>
        <taxon>Bacteria</taxon>
        <taxon>Pseudomonadati</taxon>
        <taxon>Pseudomonadota</taxon>
        <taxon>Gammaproteobacteria</taxon>
        <taxon>Vibrionales</taxon>
        <taxon>Vibrionaceae</taxon>
        <taxon>Vibrio</taxon>
    </lineage>
</organism>
<proteinExistence type="predicted"/>
<keyword evidence="2" id="KW-1185">Reference proteome</keyword>
<protein>
    <submittedName>
        <fullName evidence="1">Uncharacterized protein</fullName>
    </submittedName>
</protein>
<sequence>MNQTNFPISAQILIPSANRVSVRLMFIRAESLSDSITLNNTQTLTVNSVSVVIEKLEDSDLANWTKFKVTASTGDTGMLALDMNFMGNDFRVENPEGVHWHGDEMCFDLDTGQEREVYFWISQNGAMGF</sequence>
<comment type="caution">
    <text evidence="1">The sequence shown here is derived from an EMBL/GenBank/DDBJ whole genome shotgun (WGS) entry which is preliminary data.</text>
</comment>
<dbReference type="Proteomes" id="UP001570071">
    <property type="component" value="Unassembled WGS sequence"/>
</dbReference>
<dbReference type="RefSeq" id="WP_269336629.1">
    <property type="nucleotide sequence ID" value="NZ_JBFSSG010000001.1"/>
</dbReference>
<gene>
    <name evidence="1" type="ORF">AB6D66_01740</name>
</gene>
<evidence type="ECO:0000313" key="2">
    <source>
        <dbReference type="Proteomes" id="UP001570071"/>
    </source>
</evidence>
<name>A0ABV4MRN1_9VIBR</name>
<evidence type="ECO:0000313" key="1">
    <source>
        <dbReference type="EMBL" id="MEZ8719771.1"/>
    </source>
</evidence>